<sequence>MSLQPVLLRAAAIAQRPCSYFFACIAPGRLMQITESQRPPAPVPPTGPASISAGSKPGSQPISAASSRISGPISAGISAAFSPISPGSSGPEIYAASLCADLSGHRHARRNLMPQHSSGRINAVARLYSACLILAGTYTALQFCISVHRSPSNAFRALCIALLKPRGHISMCVNHPARHIHSAAVPRRMLLQPSIY</sequence>
<dbReference type="EMBL" id="JBBPFD010000004">
    <property type="protein sequence ID" value="KAK7929635.1"/>
    <property type="molecule type" value="Genomic_DNA"/>
</dbReference>
<proteinExistence type="predicted"/>
<comment type="caution">
    <text evidence="2">The sequence shown here is derived from an EMBL/GenBank/DDBJ whole genome shotgun (WGS) entry which is preliminary data.</text>
</comment>
<organism evidence="2 3">
    <name type="scientific">Mugilogobius chulae</name>
    <name type="common">yellowstripe goby</name>
    <dbReference type="NCBI Taxonomy" id="88201"/>
    <lineage>
        <taxon>Eukaryota</taxon>
        <taxon>Metazoa</taxon>
        <taxon>Chordata</taxon>
        <taxon>Craniata</taxon>
        <taxon>Vertebrata</taxon>
        <taxon>Euteleostomi</taxon>
        <taxon>Actinopterygii</taxon>
        <taxon>Neopterygii</taxon>
        <taxon>Teleostei</taxon>
        <taxon>Neoteleostei</taxon>
        <taxon>Acanthomorphata</taxon>
        <taxon>Gobiaria</taxon>
        <taxon>Gobiiformes</taxon>
        <taxon>Gobioidei</taxon>
        <taxon>Gobiidae</taxon>
        <taxon>Gobionellinae</taxon>
        <taxon>Mugilogobius</taxon>
    </lineage>
</organism>
<reference evidence="3" key="1">
    <citation type="submission" date="2024-04" db="EMBL/GenBank/DDBJ databases">
        <title>Salinicola lusitanus LLJ914,a marine bacterium isolated from the Okinawa Trough.</title>
        <authorList>
            <person name="Li J."/>
        </authorList>
    </citation>
    <scope>NUCLEOTIDE SEQUENCE [LARGE SCALE GENOMIC DNA]</scope>
</reference>
<feature type="region of interest" description="Disordered" evidence="1">
    <location>
        <begin position="35"/>
        <end position="67"/>
    </location>
</feature>
<feature type="compositionally biased region" description="Polar residues" evidence="1">
    <location>
        <begin position="57"/>
        <end position="67"/>
    </location>
</feature>
<dbReference type="AlphaFoldDB" id="A0AAW0PJG2"/>
<evidence type="ECO:0000256" key="1">
    <source>
        <dbReference type="SAM" id="MobiDB-lite"/>
    </source>
</evidence>
<evidence type="ECO:0000313" key="3">
    <source>
        <dbReference type="Proteomes" id="UP001460270"/>
    </source>
</evidence>
<dbReference type="Proteomes" id="UP001460270">
    <property type="component" value="Unassembled WGS sequence"/>
</dbReference>
<name>A0AAW0PJG2_9GOBI</name>
<protein>
    <submittedName>
        <fullName evidence="2">Uncharacterized protein</fullName>
    </submittedName>
</protein>
<gene>
    <name evidence="2" type="ORF">WMY93_006030</name>
</gene>
<accession>A0AAW0PJG2</accession>
<evidence type="ECO:0000313" key="2">
    <source>
        <dbReference type="EMBL" id="KAK7929635.1"/>
    </source>
</evidence>
<keyword evidence="3" id="KW-1185">Reference proteome</keyword>